<dbReference type="EMBL" id="HG322950">
    <property type="protein sequence ID" value="CDF82652.1"/>
    <property type="molecule type" value="Genomic_DNA"/>
</dbReference>
<reference evidence="2 3" key="2">
    <citation type="submission" date="2014-05" db="EMBL/GenBank/DDBJ databases">
        <title>Genome sequence of the 3-chlorobenzoate degrading bacterium Pseudomonas knackmussii B13 shows multiple evidence for horizontal gene transfer.</title>
        <authorList>
            <person name="Miyazaki R."/>
            <person name="Bertelli C."/>
            <person name="Falquet L."/>
            <person name="Robinson-Rechavi M."/>
            <person name="Gharib W."/>
            <person name="Roy S."/>
            <person name="Van der Meer J.R."/>
        </authorList>
    </citation>
    <scope>NUCLEOTIDE SEQUENCE [LARGE SCALE GENOMIC DNA]</scope>
    <source>
        <strain evidence="2 3">B13</strain>
    </source>
</reference>
<dbReference type="STRING" id="1301098.PKB_1287"/>
<dbReference type="Proteomes" id="UP000025241">
    <property type="component" value="Chromosome I"/>
</dbReference>
<dbReference type="AlphaFoldDB" id="A0A024HDT5"/>
<protein>
    <submittedName>
        <fullName evidence="2">Phage-related minor tail protein</fullName>
    </submittedName>
</protein>
<evidence type="ECO:0000313" key="3">
    <source>
        <dbReference type="Proteomes" id="UP000025241"/>
    </source>
</evidence>
<dbReference type="OrthoDB" id="79849at2"/>
<keyword evidence="3" id="KW-1185">Reference proteome</keyword>
<dbReference type="KEGG" id="pkc:PKB_1287"/>
<dbReference type="NCBIfam" id="TIGR02675">
    <property type="entry name" value="tape_meas_nterm"/>
    <property type="match status" value="1"/>
</dbReference>
<evidence type="ECO:0000313" key="2">
    <source>
        <dbReference type="EMBL" id="CDF82652.1"/>
    </source>
</evidence>
<dbReference type="Pfam" id="PF20155">
    <property type="entry name" value="TMP_3"/>
    <property type="match status" value="1"/>
</dbReference>
<evidence type="ECO:0000259" key="1">
    <source>
        <dbReference type="Pfam" id="PF20155"/>
    </source>
</evidence>
<accession>A0A024HDT5</accession>
<dbReference type="PATRIC" id="fig|1301098.3.peg.1291"/>
<gene>
    <name evidence="2" type="ORF">PKB_1287</name>
</gene>
<dbReference type="InterPro" id="IPR013491">
    <property type="entry name" value="Tape_meas_N"/>
</dbReference>
<dbReference type="eggNOG" id="COG5281">
    <property type="taxonomic scope" value="Bacteria"/>
</dbReference>
<sequence>MAGRVTTQLIIEGKNTSNKAFAEVDKNLSKLNSKVSKVGEAIAAYLSFEALRSSVSAISEAADSVQLMNARLRLATGSQEEYNTATAELGRIALATASPVSALVELYGKISRPLKQAGRSQQDILKVTEAVALSFRVSGASAEEAENGIQQFAQALGSGVLRGDEFNSVAEQAPRLMQALADALGVPTTALRGLAEQGALTAEVVSKALIDQVGKLKDEAATLPDTVGAAMTRLQDALTKALGQTDTQPLIESIDRLRATLSDPEVSKNIVTLASSLLEVAAAAARAGSEFVQLAKEAGYFAAEASGQVDELTRLEKLLDGLKAARNGGSFIGRPVASLFMSNDQLDEWIKEVEDKITATRANIMGISVDAQRAADKALEDARRSEDEQRQAAAEIHAARVSESAEYRSQVKSIYDGLAKDAATAVKAQTKAEQDGVTALAKIRQDRLAIEKRYKDALAGFNGVGEEDSFGAATALKVKAKDALRSGDLESAKQNAQDALQMLQDLQKAGANTYGFSGVAKELKDIELAANDAEAGKVTDGLEKSRQKVAEIQAALDAMKNVNITLNLSDEEVAKITTQIQALAQALGKELFIPVQVQAPAEMSAPAVPDTQVTWPTTSGYATGTQSAEPGVHWVGENGPELLAFNGGEKVFTAARSRALAARLEGMQLPSLATSPMVDASFAGGGGGDRSLGHVAAYFGNERYDLLAEESTFKKLHRTALQRGSRRQRTS</sequence>
<dbReference type="HOGENOM" id="CLU_388230_0_0_6"/>
<name>A0A024HDT5_PSEKB</name>
<proteinExistence type="predicted"/>
<organism evidence="2 3">
    <name type="scientific">Pseudomonas knackmussii (strain DSM 6978 / CCUG 54928 / LMG 23759 / B13)</name>
    <dbReference type="NCBI Taxonomy" id="1301098"/>
    <lineage>
        <taxon>Bacteria</taxon>
        <taxon>Pseudomonadati</taxon>
        <taxon>Pseudomonadota</taxon>
        <taxon>Gammaproteobacteria</taxon>
        <taxon>Pseudomonadales</taxon>
        <taxon>Pseudomonadaceae</taxon>
        <taxon>Pseudomonas</taxon>
    </lineage>
</organism>
<feature type="domain" description="Tape measure protein N-terminal" evidence="1">
    <location>
        <begin position="57"/>
        <end position="246"/>
    </location>
</feature>
<dbReference type="RefSeq" id="WP_043250013.1">
    <property type="nucleotide sequence ID" value="NZ_HG322950.1"/>
</dbReference>
<reference evidence="2 3" key="1">
    <citation type="submission" date="2013-03" db="EMBL/GenBank/DDBJ databases">
        <authorList>
            <person name="Linke B."/>
        </authorList>
    </citation>
    <scope>NUCLEOTIDE SEQUENCE [LARGE SCALE GENOMIC DNA]</scope>
    <source>
        <strain evidence="2 3">B13</strain>
    </source>
</reference>